<sequence>MPMLPKTRTSRSYALKLVDLALQFCQNKTEHAVPIDMGRKAISDDIFGWLLQKTVELDKFLSLKSSTISKIASFFIYYLIKHLAIYSCCCLAVEVHSSSVELCSGVFFSYNYLWMEANHVVNLSDTRIQNSFLIQGL</sequence>
<protein>
    <submittedName>
        <fullName evidence="1">Uncharacterized protein</fullName>
    </submittedName>
</protein>
<proteinExistence type="predicted"/>
<dbReference type="EMBL" id="CM003530">
    <property type="protein sequence ID" value="RCV18087.1"/>
    <property type="molecule type" value="Genomic_DNA"/>
</dbReference>
<reference evidence="1" key="2">
    <citation type="submission" date="2015-07" db="EMBL/GenBank/DDBJ databases">
        <authorList>
            <person name="Noorani M."/>
        </authorList>
    </citation>
    <scope>NUCLEOTIDE SEQUENCE</scope>
    <source>
        <strain evidence="1">Yugu1</strain>
    </source>
</reference>
<name>A0A368QJD5_SETIT</name>
<dbReference type="AlphaFoldDB" id="A0A368QJD5"/>
<gene>
    <name evidence="1" type="ORF">SETIT_3G272200v2</name>
</gene>
<reference evidence="1" key="1">
    <citation type="journal article" date="2012" name="Nat. Biotechnol.">
        <title>Reference genome sequence of the model plant Setaria.</title>
        <authorList>
            <person name="Bennetzen J.L."/>
            <person name="Schmutz J."/>
            <person name="Wang H."/>
            <person name="Percifield R."/>
            <person name="Hawkins J."/>
            <person name="Pontaroli A.C."/>
            <person name="Estep M."/>
            <person name="Feng L."/>
            <person name="Vaughn J.N."/>
            <person name="Grimwood J."/>
            <person name="Jenkins J."/>
            <person name="Barry K."/>
            <person name="Lindquist E."/>
            <person name="Hellsten U."/>
            <person name="Deshpande S."/>
            <person name="Wang X."/>
            <person name="Wu X."/>
            <person name="Mitros T."/>
            <person name="Triplett J."/>
            <person name="Yang X."/>
            <person name="Ye C.Y."/>
            <person name="Mauro-Herrera M."/>
            <person name="Wang L."/>
            <person name="Li P."/>
            <person name="Sharma M."/>
            <person name="Sharma R."/>
            <person name="Ronald P.C."/>
            <person name="Panaud O."/>
            <person name="Kellogg E.A."/>
            <person name="Brutnell T.P."/>
            <person name="Doust A.N."/>
            <person name="Tuskan G.A."/>
            <person name="Rokhsar D."/>
            <person name="Devos K.M."/>
        </authorList>
    </citation>
    <scope>NUCLEOTIDE SEQUENCE [LARGE SCALE GENOMIC DNA]</scope>
    <source>
        <strain evidence="1">Yugu1</strain>
    </source>
</reference>
<accession>A0A368QJD5</accession>
<organism evidence="1">
    <name type="scientific">Setaria italica</name>
    <name type="common">Foxtail millet</name>
    <name type="synonym">Panicum italicum</name>
    <dbReference type="NCBI Taxonomy" id="4555"/>
    <lineage>
        <taxon>Eukaryota</taxon>
        <taxon>Viridiplantae</taxon>
        <taxon>Streptophyta</taxon>
        <taxon>Embryophyta</taxon>
        <taxon>Tracheophyta</taxon>
        <taxon>Spermatophyta</taxon>
        <taxon>Magnoliopsida</taxon>
        <taxon>Liliopsida</taxon>
        <taxon>Poales</taxon>
        <taxon>Poaceae</taxon>
        <taxon>PACMAD clade</taxon>
        <taxon>Panicoideae</taxon>
        <taxon>Panicodae</taxon>
        <taxon>Paniceae</taxon>
        <taxon>Cenchrinae</taxon>
        <taxon>Setaria</taxon>
    </lineage>
</organism>
<evidence type="ECO:0000313" key="1">
    <source>
        <dbReference type="EMBL" id="RCV18087.1"/>
    </source>
</evidence>